<organism evidence="1 2">
    <name type="scientific">Malus domestica</name>
    <name type="common">Apple</name>
    <name type="synonym">Pyrus malus</name>
    <dbReference type="NCBI Taxonomy" id="3750"/>
    <lineage>
        <taxon>Eukaryota</taxon>
        <taxon>Viridiplantae</taxon>
        <taxon>Streptophyta</taxon>
        <taxon>Embryophyta</taxon>
        <taxon>Tracheophyta</taxon>
        <taxon>Spermatophyta</taxon>
        <taxon>Magnoliopsida</taxon>
        <taxon>eudicotyledons</taxon>
        <taxon>Gunneridae</taxon>
        <taxon>Pentapetalae</taxon>
        <taxon>rosids</taxon>
        <taxon>fabids</taxon>
        <taxon>Rosales</taxon>
        <taxon>Rosaceae</taxon>
        <taxon>Amygdaloideae</taxon>
        <taxon>Maleae</taxon>
        <taxon>Malus</taxon>
    </lineage>
</organism>
<keyword evidence="2" id="KW-1185">Reference proteome</keyword>
<protein>
    <submittedName>
        <fullName evidence="1">Uncharacterized protein</fullName>
    </submittedName>
</protein>
<proteinExistence type="predicted"/>
<sequence length="94" mass="10508">MFGQAVEAKLIQGIRLDGHRCPIGLKNSRPSFLIDRIFKEEPRVFPTSVMNVTPWNEEMQEDVMIYFPHATLFEDDLVDPGQGYVGGAIPGSEG</sequence>
<evidence type="ECO:0000313" key="2">
    <source>
        <dbReference type="Proteomes" id="UP000290289"/>
    </source>
</evidence>
<dbReference type="AlphaFoldDB" id="A0A498IW87"/>
<evidence type="ECO:0000313" key="1">
    <source>
        <dbReference type="EMBL" id="RXH87628.1"/>
    </source>
</evidence>
<dbReference type="EMBL" id="RDQH01000336">
    <property type="protein sequence ID" value="RXH87628.1"/>
    <property type="molecule type" value="Genomic_DNA"/>
</dbReference>
<dbReference type="Proteomes" id="UP000290289">
    <property type="component" value="Chromosome 10"/>
</dbReference>
<gene>
    <name evidence="1" type="ORF">DVH24_034528</name>
</gene>
<name>A0A498IW87_MALDO</name>
<reference evidence="1 2" key="1">
    <citation type="submission" date="2018-10" db="EMBL/GenBank/DDBJ databases">
        <title>A high-quality apple genome assembly.</title>
        <authorList>
            <person name="Hu J."/>
        </authorList>
    </citation>
    <scope>NUCLEOTIDE SEQUENCE [LARGE SCALE GENOMIC DNA]</scope>
    <source>
        <strain evidence="2">cv. HFTH1</strain>
        <tissue evidence="1">Young leaf</tissue>
    </source>
</reference>
<comment type="caution">
    <text evidence="1">The sequence shown here is derived from an EMBL/GenBank/DDBJ whole genome shotgun (WGS) entry which is preliminary data.</text>
</comment>
<accession>A0A498IW87</accession>